<dbReference type="Gene3D" id="3.30.420.40">
    <property type="match status" value="2"/>
</dbReference>
<dbReference type="RefSeq" id="WP_238808554.1">
    <property type="nucleotide sequence ID" value="NZ_CAKLPY010000005.1"/>
</dbReference>
<keyword evidence="2" id="KW-0808">Transferase</keyword>
<dbReference type="InterPro" id="IPR000600">
    <property type="entry name" value="ROK"/>
</dbReference>
<dbReference type="GO" id="GO:0008865">
    <property type="term" value="F:fructokinase activity"/>
    <property type="evidence" value="ECO:0007669"/>
    <property type="project" value="UniProtKB-EC"/>
</dbReference>
<gene>
    <name evidence="2" type="primary">mak_3</name>
    <name evidence="2" type="ORF">EMA8858_03880</name>
</gene>
<evidence type="ECO:0000313" key="3">
    <source>
        <dbReference type="Proteomes" id="UP000837932"/>
    </source>
</evidence>
<evidence type="ECO:0000256" key="1">
    <source>
        <dbReference type="ARBA" id="ARBA00006479"/>
    </source>
</evidence>
<sequence length="303" mass="32791">MIAWGIDLGGTKIECVVLSLKQTKFDVICRKRLPTEANKGYQHVLSQISNLLKQVSVLTKLTPKSIGVATPGIMDRQQKKIKNANVLCLNDKNLADDLSKLINIPVFHANDANCFALAETNFGAGLTLSFKPKLSFGIILGTGVGGGIVLNGQLYEGLHGIAGEWGHFLLDKDGESCYCGKKGCVEGFIAGPALEKYYYQKSKENIKLNEIYQRFVEGNDTIADATITRLMSYFGKALANIINVLDPELIVIGGGVSNLDVLYNQAPQFILPNLFNKTLTTPIKKNQLGDSAGVIGAALLTVE</sequence>
<proteinExistence type="inferred from homology"/>
<comment type="similarity">
    <text evidence="1">Belongs to the ROK (NagC/XylR) family.</text>
</comment>
<dbReference type="PANTHER" id="PTHR18964:SF149">
    <property type="entry name" value="BIFUNCTIONAL UDP-N-ACETYLGLUCOSAMINE 2-EPIMERASE_N-ACETYLMANNOSAMINE KINASE"/>
    <property type="match status" value="1"/>
</dbReference>
<accession>A0ABM9AUL8</accession>
<dbReference type="InterPro" id="IPR043129">
    <property type="entry name" value="ATPase_NBD"/>
</dbReference>
<comment type="caution">
    <text evidence="2">The sequence shown here is derived from an EMBL/GenBank/DDBJ whole genome shotgun (WGS) entry which is preliminary data.</text>
</comment>
<dbReference type="PROSITE" id="PS01125">
    <property type="entry name" value="ROK"/>
    <property type="match status" value="1"/>
</dbReference>
<dbReference type="PANTHER" id="PTHR18964">
    <property type="entry name" value="ROK (REPRESSOR, ORF, KINASE) FAMILY"/>
    <property type="match status" value="1"/>
</dbReference>
<dbReference type="Proteomes" id="UP000837932">
    <property type="component" value="Unassembled WGS sequence"/>
</dbReference>
<dbReference type="EC" id="2.7.1.4" evidence="2"/>
<keyword evidence="3" id="KW-1185">Reference proteome</keyword>
<evidence type="ECO:0000313" key="2">
    <source>
        <dbReference type="EMBL" id="CAH0997746.1"/>
    </source>
</evidence>
<dbReference type="SUPFAM" id="SSF53067">
    <property type="entry name" value="Actin-like ATPase domain"/>
    <property type="match status" value="1"/>
</dbReference>
<dbReference type="Pfam" id="PF00480">
    <property type="entry name" value="ROK"/>
    <property type="match status" value="1"/>
</dbReference>
<name>A0ABM9AUL8_9BACT</name>
<reference evidence="2" key="1">
    <citation type="submission" date="2021-12" db="EMBL/GenBank/DDBJ databases">
        <authorList>
            <person name="Rodrigo-Torres L."/>
            <person name="Arahal R. D."/>
            <person name="Lucena T."/>
        </authorList>
    </citation>
    <scope>NUCLEOTIDE SEQUENCE</scope>
    <source>
        <strain evidence="2">CECT 8858</strain>
    </source>
</reference>
<organism evidence="2 3">
    <name type="scientific">Emticicia aquatica</name>
    <dbReference type="NCBI Taxonomy" id="1681835"/>
    <lineage>
        <taxon>Bacteria</taxon>
        <taxon>Pseudomonadati</taxon>
        <taxon>Bacteroidota</taxon>
        <taxon>Cytophagia</taxon>
        <taxon>Cytophagales</taxon>
        <taxon>Leadbetterellaceae</taxon>
        <taxon>Emticicia</taxon>
    </lineage>
</organism>
<protein>
    <submittedName>
        <fullName evidence="2">Fructokinase</fullName>
        <ecNumber evidence="2">2.7.1.4</ecNumber>
    </submittedName>
</protein>
<dbReference type="InterPro" id="IPR049874">
    <property type="entry name" value="ROK_cs"/>
</dbReference>
<dbReference type="EMBL" id="CAKLPY010000005">
    <property type="protein sequence ID" value="CAH0997746.1"/>
    <property type="molecule type" value="Genomic_DNA"/>
</dbReference>